<comment type="cofactor">
    <cofactor evidence="9">
        <name>[4Fe-4S] cluster</name>
        <dbReference type="ChEBI" id="CHEBI:49883"/>
    </cofactor>
    <text evidence="9">Binds 2 [4Fe-4S] clusters per subunit. One cluster is coordinated with 3 cysteines and an exchangeable S-adenosyl-L-methionine.</text>
</comment>
<dbReference type="Gene3D" id="3.20.20.70">
    <property type="entry name" value="Aldolase class I"/>
    <property type="match status" value="1"/>
</dbReference>
<dbReference type="GO" id="GO:0009249">
    <property type="term" value="P:protein lipoylation"/>
    <property type="evidence" value="ECO:0007669"/>
    <property type="project" value="UniProtKB-UniRule"/>
</dbReference>
<evidence type="ECO:0000313" key="12">
    <source>
        <dbReference type="Proteomes" id="UP001140011"/>
    </source>
</evidence>
<keyword evidence="3 9" id="KW-0808">Transferase</keyword>
<feature type="binding site" evidence="9">
    <location>
        <position position="235"/>
    </location>
    <ligand>
        <name>[4Fe-4S] cluster</name>
        <dbReference type="ChEBI" id="CHEBI:49883"/>
        <label>2</label>
        <note>4Fe-4S-S-AdoMet</note>
    </ligand>
</feature>
<evidence type="ECO:0000256" key="2">
    <source>
        <dbReference type="ARBA" id="ARBA00022485"/>
    </source>
</evidence>
<proteinExistence type="inferred from homology"/>
<evidence type="ECO:0000259" key="10">
    <source>
        <dbReference type="PROSITE" id="PS51918"/>
    </source>
</evidence>
<dbReference type="SUPFAM" id="SSF102114">
    <property type="entry name" value="Radical SAM enzymes"/>
    <property type="match status" value="1"/>
</dbReference>
<feature type="binding site" evidence="9">
    <location>
        <position position="205"/>
    </location>
    <ligand>
        <name>[4Fe-4S] cluster</name>
        <dbReference type="ChEBI" id="CHEBI:49883"/>
        <label>1</label>
    </ligand>
</feature>
<gene>
    <name evidence="11" type="ORF">GGI19_000013</name>
</gene>
<dbReference type="Pfam" id="PF04055">
    <property type="entry name" value="Radical_SAM"/>
    <property type="match status" value="1"/>
</dbReference>
<protein>
    <recommendedName>
        <fullName evidence="9">Lipoyl synthase, mitochondrial</fullName>
        <ecNumber evidence="9">2.8.1.8</ecNumber>
    </recommendedName>
    <alternativeName>
        <fullName evidence="9">Lipoate synthase</fullName>
        <shortName evidence="9">LS</shortName>
        <shortName evidence="9">Lip-syn</shortName>
    </alternativeName>
    <alternativeName>
        <fullName evidence="9">Lipoic acid synthase</fullName>
    </alternativeName>
</protein>
<dbReference type="FunFam" id="3.20.20.70:FF:000036">
    <property type="entry name" value="Lipoyl synthase, mitochondrial"/>
    <property type="match status" value="1"/>
</dbReference>
<dbReference type="NCBIfam" id="NF009544">
    <property type="entry name" value="PRK12928.1"/>
    <property type="match status" value="1"/>
</dbReference>
<dbReference type="SMART" id="SM00729">
    <property type="entry name" value="Elp3"/>
    <property type="match status" value="1"/>
</dbReference>
<comment type="similarity">
    <text evidence="9">Belongs to the radical SAM superfamily. Lipoyl synthase family.</text>
</comment>
<keyword evidence="9" id="KW-0496">Mitochondrion</keyword>
<dbReference type="InterPro" id="IPR007197">
    <property type="entry name" value="rSAM"/>
</dbReference>
<dbReference type="Pfam" id="PF16881">
    <property type="entry name" value="LIAS_N"/>
    <property type="match status" value="1"/>
</dbReference>
<dbReference type="InterPro" id="IPR031691">
    <property type="entry name" value="LIAS_N"/>
</dbReference>
<dbReference type="GO" id="GO:0005739">
    <property type="term" value="C:mitochondrion"/>
    <property type="evidence" value="ECO:0007669"/>
    <property type="project" value="UniProtKB-SubCell"/>
</dbReference>
<keyword evidence="5 9" id="KW-0479">Metal-binding</keyword>
<dbReference type="InterPro" id="IPR013785">
    <property type="entry name" value="Aldolase_TIM"/>
</dbReference>
<reference evidence="11" key="1">
    <citation type="submission" date="2022-07" db="EMBL/GenBank/DDBJ databases">
        <title>Phylogenomic reconstructions and comparative analyses of Kickxellomycotina fungi.</title>
        <authorList>
            <person name="Reynolds N.K."/>
            <person name="Stajich J.E."/>
            <person name="Barry K."/>
            <person name="Grigoriev I.V."/>
            <person name="Crous P."/>
            <person name="Smith M.E."/>
        </authorList>
    </citation>
    <scope>NUCLEOTIDE SEQUENCE</scope>
    <source>
        <strain evidence="11">BCRC 34297</strain>
    </source>
</reference>
<feature type="binding site" evidence="9">
    <location>
        <position position="231"/>
    </location>
    <ligand>
        <name>[4Fe-4S] cluster</name>
        <dbReference type="ChEBI" id="CHEBI:49883"/>
        <label>2</label>
        <note>4Fe-4S-S-AdoMet</note>
    </ligand>
</feature>
<dbReference type="Proteomes" id="UP001140011">
    <property type="component" value="Unassembled WGS sequence"/>
</dbReference>
<name>A0A9W8H4C2_9FUNG</name>
<evidence type="ECO:0000256" key="9">
    <source>
        <dbReference type="HAMAP-Rule" id="MF_03123"/>
    </source>
</evidence>
<dbReference type="EC" id="2.8.1.8" evidence="9"/>
<dbReference type="InterPro" id="IPR006638">
    <property type="entry name" value="Elp3/MiaA/NifB-like_rSAM"/>
</dbReference>
<comment type="subcellular location">
    <subcellularLocation>
        <location evidence="1 9">Mitochondrion</location>
    </subcellularLocation>
</comment>
<dbReference type="PANTHER" id="PTHR10949">
    <property type="entry name" value="LIPOYL SYNTHASE"/>
    <property type="match status" value="1"/>
</dbReference>
<dbReference type="InterPro" id="IPR003698">
    <property type="entry name" value="Lipoyl_synth"/>
</dbReference>
<sequence length="502" mass="55787">MTLPILSTVFPRAALFRSHRRLFTSQPARETPQLENIGLIRAYGKPVATIFLWSALTYMSLQAMWSKLYFDEVRLETEAKIDKLNEELSRIEVTATGGHHSRRLFATETDPAATMESKPERRVRKEFAEKLKGGPGFGDFITGMKEPLTPEQAMQQAEAVQSKIPGNSRLPRWLKTDIPTGGNVTKIRKTLRELKLHTVCEEARCPNMSECWGGGKHGTATATIMIMGDTCTRGCRFCSVKTSKTPAALDAAEPENVATALAAWGLDYVVLTSVDRDDLPDFGSAHFASTVRNIRERAPQMMIECLTPDFLGRPELIEPVALSGLDVYAHNIETVEALQRSVRDHRANYKQSMFVLAHVKKTKPTLLTKSSIMLGVGETDEEVLQTMKDLRAVGVDIVTLGQYMRPTKRHMKVHEYVTPEKFKHWEQVGNELGFLYTASGPLVRSSYKAGEFFISEILRKRSAVAAAKALAAEGRDGSNLRDISASIATEERKKAALDSASL</sequence>
<dbReference type="GO" id="GO:0051539">
    <property type="term" value="F:4 iron, 4 sulfur cluster binding"/>
    <property type="evidence" value="ECO:0007669"/>
    <property type="project" value="UniProtKB-UniRule"/>
</dbReference>
<comment type="caution">
    <text evidence="11">The sequence shown here is derived from an EMBL/GenBank/DDBJ whole genome shotgun (WGS) entry which is preliminary data.</text>
</comment>
<dbReference type="OrthoDB" id="3231at2759"/>
<evidence type="ECO:0000256" key="4">
    <source>
        <dbReference type="ARBA" id="ARBA00022691"/>
    </source>
</evidence>
<dbReference type="NCBIfam" id="TIGR00510">
    <property type="entry name" value="lipA"/>
    <property type="match status" value="1"/>
</dbReference>
<dbReference type="PANTHER" id="PTHR10949:SF0">
    <property type="entry name" value="LIPOYL SYNTHASE, MITOCHONDRIAL"/>
    <property type="match status" value="1"/>
</dbReference>
<evidence type="ECO:0000313" key="11">
    <source>
        <dbReference type="EMBL" id="KAJ2757412.1"/>
    </source>
</evidence>
<dbReference type="PROSITE" id="PS51918">
    <property type="entry name" value="RADICAL_SAM"/>
    <property type="match status" value="1"/>
</dbReference>
<dbReference type="GO" id="GO:0046872">
    <property type="term" value="F:metal ion binding"/>
    <property type="evidence" value="ECO:0007669"/>
    <property type="project" value="UniProtKB-KW"/>
</dbReference>
<keyword evidence="6 9" id="KW-0408">Iron</keyword>
<dbReference type="CDD" id="cd01335">
    <property type="entry name" value="Radical_SAM"/>
    <property type="match status" value="1"/>
</dbReference>
<organism evidence="11 12">
    <name type="scientific">Coemansia pectinata</name>
    <dbReference type="NCBI Taxonomy" id="1052879"/>
    <lineage>
        <taxon>Eukaryota</taxon>
        <taxon>Fungi</taxon>
        <taxon>Fungi incertae sedis</taxon>
        <taxon>Zoopagomycota</taxon>
        <taxon>Kickxellomycotina</taxon>
        <taxon>Kickxellomycetes</taxon>
        <taxon>Kickxellales</taxon>
        <taxon>Kickxellaceae</taxon>
        <taxon>Coemansia</taxon>
    </lineage>
</organism>
<evidence type="ECO:0000256" key="1">
    <source>
        <dbReference type="ARBA" id="ARBA00004173"/>
    </source>
</evidence>
<dbReference type="AlphaFoldDB" id="A0A9W8H4C2"/>
<dbReference type="NCBIfam" id="NF004019">
    <property type="entry name" value="PRK05481.1"/>
    <property type="match status" value="1"/>
</dbReference>
<evidence type="ECO:0000256" key="6">
    <source>
        <dbReference type="ARBA" id="ARBA00023004"/>
    </source>
</evidence>
<dbReference type="SFLD" id="SFLDS00029">
    <property type="entry name" value="Radical_SAM"/>
    <property type="match status" value="1"/>
</dbReference>
<keyword evidence="4 9" id="KW-0949">S-adenosyl-L-methionine</keyword>
<comment type="function">
    <text evidence="9">Catalyzes the radical-mediated insertion of two sulfur atoms into the C-6 and C-8 positions of the octanoyl moiety bound to the lipoyl domains of lipoate-dependent enzymes, thereby converting the octanoylated domains into lipoylated derivatives.</text>
</comment>
<dbReference type="InterPro" id="IPR058240">
    <property type="entry name" value="rSAM_sf"/>
</dbReference>
<comment type="pathway">
    <text evidence="9">Protein modification; protein lipoylation via endogenous pathway; protein N(6)-(lipoyl)lysine from octanoyl-[acyl-carrier-protein]: step 2/2.</text>
</comment>
<evidence type="ECO:0000256" key="5">
    <source>
        <dbReference type="ARBA" id="ARBA00022723"/>
    </source>
</evidence>
<keyword evidence="2 9" id="KW-0004">4Fe-4S</keyword>
<feature type="binding site" evidence="9">
    <location>
        <position position="211"/>
    </location>
    <ligand>
        <name>[4Fe-4S] cluster</name>
        <dbReference type="ChEBI" id="CHEBI:49883"/>
        <label>1</label>
    </ligand>
</feature>
<feature type="binding site" evidence="9">
    <location>
        <position position="200"/>
    </location>
    <ligand>
        <name>[4Fe-4S] cluster</name>
        <dbReference type="ChEBI" id="CHEBI:49883"/>
        <label>1</label>
    </ligand>
</feature>
<keyword evidence="7 9" id="KW-0411">Iron-sulfur</keyword>
<dbReference type="HAMAP" id="MF_00206">
    <property type="entry name" value="Lipoyl_synth"/>
    <property type="match status" value="1"/>
</dbReference>
<dbReference type="SFLD" id="SFLDF00271">
    <property type="entry name" value="lipoyl_synthase"/>
    <property type="match status" value="1"/>
</dbReference>
<evidence type="ECO:0000256" key="8">
    <source>
        <dbReference type="ARBA" id="ARBA00047326"/>
    </source>
</evidence>
<feature type="binding site" evidence="9">
    <location>
        <position position="446"/>
    </location>
    <ligand>
        <name>[4Fe-4S] cluster</name>
        <dbReference type="ChEBI" id="CHEBI:49883"/>
        <label>1</label>
    </ligand>
</feature>
<accession>A0A9W8H4C2</accession>
<keyword evidence="12" id="KW-1185">Reference proteome</keyword>
<dbReference type="EMBL" id="JANBUH010000001">
    <property type="protein sequence ID" value="KAJ2757412.1"/>
    <property type="molecule type" value="Genomic_DNA"/>
</dbReference>
<evidence type="ECO:0000256" key="3">
    <source>
        <dbReference type="ARBA" id="ARBA00022679"/>
    </source>
</evidence>
<evidence type="ECO:0000256" key="7">
    <source>
        <dbReference type="ARBA" id="ARBA00023014"/>
    </source>
</evidence>
<dbReference type="SFLD" id="SFLDG01058">
    <property type="entry name" value="lipoyl_synthase_like"/>
    <property type="match status" value="1"/>
</dbReference>
<feature type="domain" description="Radical SAM core" evidence="10">
    <location>
        <begin position="216"/>
        <end position="435"/>
    </location>
</feature>
<feature type="binding site" evidence="9">
    <location>
        <position position="238"/>
    </location>
    <ligand>
        <name>[4Fe-4S] cluster</name>
        <dbReference type="ChEBI" id="CHEBI:49883"/>
        <label>2</label>
        <note>4Fe-4S-S-AdoMet</note>
    </ligand>
</feature>
<comment type="catalytic activity">
    <reaction evidence="8 9">
        <text>[[Fe-S] cluster scaffold protein carrying a second [4Fe-4S](2+) cluster] + N(6)-octanoyl-L-lysyl-[protein] + 2 oxidized [2Fe-2S]-[ferredoxin] + 2 S-adenosyl-L-methionine + 4 H(+) = [[Fe-S] cluster scaffold protein] + N(6)-[(R)-dihydrolipoyl]-L-lysyl-[protein] + 4 Fe(3+) + 2 hydrogen sulfide + 2 5'-deoxyadenosine + 2 L-methionine + 2 reduced [2Fe-2S]-[ferredoxin]</text>
        <dbReference type="Rhea" id="RHEA:16585"/>
        <dbReference type="Rhea" id="RHEA-COMP:9928"/>
        <dbReference type="Rhea" id="RHEA-COMP:10000"/>
        <dbReference type="Rhea" id="RHEA-COMP:10001"/>
        <dbReference type="Rhea" id="RHEA-COMP:10475"/>
        <dbReference type="Rhea" id="RHEA-COMP:14568"/>
        <dbReference type="Rhea" id="RHEA-COMP:14569"/>
        <dbReference type="ChEBI" id="CHEBI:15378"/>
        <dbReference type="ChEBI" id="CHEBI:17319"/>
        <dbReference type="ChEBI" id="CHEBI:29034"/>
        <dbReference type="ChEBI" id="CHEBI:29919"/>
        <dbReference type="ChEBI" id="CHEBI:33722"/>
        <dbReference type="ChEBI" id="CHEBI:33737"/>
        <dbReference type="ChEBI" id="CHEBI:33738"/>
        <dbReference type="ChEBI" id="CHEBI:57844"/>
        <dbReference type="ChEBI" id="CHEBI:59789"/>
        <dbReference type="ChEBI" id="CHEBI:78809"/>
        <dbReference type="ChEBI" id="CHEBI:83100"/>
        <dbReference type="EC" id="2.8.1.8"/>
    </reaction>
</comment>
<dbReference type="GO" id="GO:0016992">
    <property type="term" value="F:lipoate synthase activity"/>
    <property type="evidence" value="ECO:0007669"/>
    <property type="project" value="UniProtKB-UniRule"/>
</dbReference>